<keyword evidence="4" id="KW-0812">Transmembrane</keyword>
<dbReference type="EMBL" id="PYGD01000001">
    <property type="protein sequence ID" value="PSK93999.1"/>
    <property type="molecule type" value="Genomic_DNA"/>
</dbReference>
<evidence type="ECO:0000256" key="3">
    <source>
        <dbReference type="ARBA" id="ARBA00023012"/>
    </source>
</evidence>
<dbReference type="Gene3D" id="2.60.40.10">
    <property type="entry name" value="Immunoglobulins"/>
    <property type="match status" value="1"/>
</dbReference>
<dbReference type="Gene3D" id="1.20.5.1930">
    <property type="match status" value="1"/>
</dbReference>
<sequence>MTSENKQRESIRIRTQRATRCLFFLVLLFGISSLYAQKQNFVNFNVENGLAQSQTTVFAQNRNNELLIGTFGGLSVFDGSFFVNYNKSKGLPNNVITALATDRNKNTWIGTNDGIAFFNGQQFHTYYPSSKAGENVIRKIIVDRYNNVWTIVNDKLYRFSGSRFVRDTTIGTTLSITLDKSEKAWVVNPGKGIFVWNGQGWKKEIDLQHEPDLVIADMSFGAYSGTLYCNTSRGPLAVDKGQLRYPEFLKGLPANGFFNTMYEDRRGIIWLSLSDGGAWVYSNSKWIHYNYDNGLTDDNVTHFFEDAEGNIWIGTNGSGIFSYTGSLFTYYDRASGLASPSVMSMAQYKDGSIYLASSNAGLYRLGNNSNVEPVPIPAYASGVNSLQVDTFGRLWIGTQRAGLWYLDGRSTRPFVARNKVIPRNITYLYQYEGTLWISSVNGLYHLAGDSILYDPLPKAREIYATLMIGTDSMLLGTRKGVYLYRTDTRKLLPQPLLDNTTTLCLAADNRYVYIGTDDRGVVLWNRGTHQLSNIDQKRGLSCDYVYSLLRDKDGSIWVGTGCGIDKISFTDKGMKIRSFGKSDGLLGVENNANASFEDREGYLWFGTTRGLFRFNPYTSAAPEHAPRVVLQGVKLFSKDIPEQKYADSTLPFSDLPLHPVFPPSQNHLTFSFKGVFLSSPEKVRYRYQLMGADKTFTETNQNTVVYPNLPPGSYVFKVWASDAAGNWHSNVVSYPFIINAPYYTTWYFRLGIAFLLIGIFLAVVYYRNHQKELRRRWEDRLREEEQARVRQKTAEDFHDEIGNKLTRINLLATIATGKLPASSPEVKGILGQIQANVTSLYNGSKDIIWSLQPQSDYLEEIILRIRQNAEEMLQDSDIQFDFEQDTLSDTHIKLPIDYSRNMIMIFKEAITNSLKHGEATRIALKVSRQGELLVFELLDNGKGFDTSVTGKGNGLGNMNNRAKRIGGELSCDSVPGRGTLLRLLLKIY</sequence>
<gene>
    <name evidence="6" type="ORF">B0I18_101149</name>
</gene>
<dbReference type="SUPFAM" id="SSF55874">
    <property type="entry name" value="ATPase domain of HSP90 chaperone/DNA topoisomerase II/histidine kinase"/>
    <property type="match status" value="1"/>
</dbReference>
<evidence type="ECO:0000313" key="6">
    <source>
        <dbReference type="EMBL" id="PSK93999.1"/>
    </source>
</evidence>
<dbReference type="Gene3D" id="3.30.565.10">
    <property type="entry name" value="Histidine kinase-like ATPase, C-terminal domain"/>
    <property type="match status" value="1"/>
</dbReference>
<dbReference type="InterPro" id="IPR036890">
    <property type="entry name" value="HATPase_C_sf"/>
</dbReference>
<dbReference type="Pfam" id="PF07495">
    <property type="entry name" value="Y_Y_Y"/>
    <property type="match status" value="1"/>
</dbReference>
<comment type="caution">
    <text evidence="6">The sequence shown here is derived from an EMBL/GenBank/DDBJ whole genome shotgun (WGS) entry which is preliminary data.</text>
</comment>
<dbReference type="Pfam" id="PF02518">
    <property type="entry name" value="HATPase_c"/>
    <property type="match status" value="1"/>
</dbReference>
<proteinExistence type="predicted"/>
<keyword evidence="3" id="KW-0902">Two-component regulatory system</keyword>
<dbReference type="GO" id="GO:0046983">
    <property type="term" value="F:protein dimerization activity"/>
    <property type="evidence" value="ECO:0007669"/>
    <property type="project" value="InterPro"/>
</dbReference>
<dbReference type="Pfam" id="PF07494">
    <property type="entry name" value="Reg_prop"/>
    <property type="match status" value="3"/>
</dbReference>
<keyword evidence="4" id="KW-0472">Membrane</keyword>
<keyword evidence="4" id="KW-1133">Transmembrane helix</keyword>
<dbReference type="SUPFAM" id="SSF63829">
    <property type="entry name" value="Calcium-dependent phosphotriesterase"/>
    <property type="match status" value="2"/>
</dbReference>
<reference evidence="6 7" key="1">
    <citation type="submission" date="2018-03" db="EMBL/GenBank/DDBJ databases">
        <title>Genomic Encyclopedia of Type Strains, Phase III (KMG-III): the genomes of soil and plant-associated and newly described type strains.</title>
        <authorList>
            <person name="Whitman W."/>
        </authorList>
    </citation>
    <scope>NUCLEOTIDE SEQUENCE [LARGE SCALE GENOMIC DNA]</scope>
    <source>
        <strain evidence="6 7">CGMCC 1.12700</strain>
    </source>
</reference>
<dbReference type="GO" id="GO:0016020">
    <property type="term" value="C:membrane"/>
    <property type="evidence" value="ECO:0007669"/>
    <property type="project" value="InterPro"/>
</dbReference>
<dbReference type="Proteomes" id="UP000240572">
    <property type="component" value="Unassembled WGS sequence"/>
</dbReference>
<protein>
    <submittedName>
        <fullName evidence="6">Two component regulator with propeller domain</fullName>
    </submittedName>
</protein>
<dbReference type="PROSITE" id="PS50109">
    <property type="entry name" value="HIS_KIN"/>
    <property type="match status" value="1"/>
</dbReference>
<accession>A0A2P8D9U4</accession>
<feature type="domain" description="Histidine kinase" evidence="5">
    <location>
        <begin position="796"/>
        <end position="988"/>
    </location>
</feature>
<evidence type="ECO:0000259" key="5">
    <source>
        <dbReference type="PROSITE" id="PS50109"/>
    </source>
</evidence>
<dbReference type="InterPro" id="IPR011110">
    <property type="entry name" value="Reg_prop"/>
</dbReference>
<keyword evidence="2" id="KW-0418">Kinase</keyword>
<dbReference type="InterPro" id="IPR015943">
    <property type="entry name" value="WD40/YVTN_repeat-like_dom_sf"/>
</dbReference>
<evidence type="ECO:0000313" key="7">
    <source>
        <dbReference type="Proteomes" id="UP000240572"/>
    </source>
</evidence>
<dbReference type="InterPro" id="IPR011712">
    <property type="entry name" value="Sig_transdc_His_kin_sub3_dim/P"/>
</dbReference>
<feature type="transmembrane region" description="Helical" evidence="4">
    <location>
        <begin position="746"/>
        <end position="766"/>
    </location>
</feature>
<keyword evidence="7" id="KW-1185">Reference proteome</keyword>
<dbReference type="CDD" id="cd16917">
    <property type="entry name" value="HATPase_UhpB-NarQ-NarX-like"/>
    <property type="match status" value="1"/>
</dbReference>
<evidence type="ECO:0000256" key="1">
    <source>
        <dbReference type="ARBA" id="ARBA00022679"/>
    </source>
</evidence>
<dbReference type="InterPro" id="IPR011123">
    <property type="entry name" value="Y_Y_Y"/>
</dbReference>
<name>A0A2P8D9U4_9BACT</name>
<dbReference type="PANTHER" id="PTHR24421">
    <property type="entry name" value="NITRATE/NITRITE SENSOR PROTEIN NARX-RELATED"/>
    <property type="match status" value="1"/>
</dbReference>
<dbReference type="InterPro" id="IPR013783">
    <property type="entry name" value="Ig-like_fold"/>
</dbReference>
<dbReference type="Pfam" id="PF07730">
    <property type="entry name" value="HisKA_3"/>
    <property type="match status" value="1"/>
</dbReference>
<dbReference type="Gene3D" id="2.130.10.10">
    <property type="entry name" value="YVTN repeat-like/Quinoprotein amine dehydrogenase"/>
    <property type="match status" value="2"/>
</dbReference>
<dbReference type="AlphaFoldDB" id="A0A2P8D9U4"/>
<dbReference type="InterPro" id="IPR005467">
    <property type="entry name" value="His_kinase_dom"/>
</dbReference>
<evidence type="ECO:0000256" key="4">
    <source>
        <dbReference type="SAM" id="Phobius"/>
    </source>
</evidence>
<dbReference type="GO" id="GO:0000155">
    <property type="term" value="F:phosphorelay sensor kinase activity"/>
    <property type="evidence" value="ECO:0007669"/>
    <property type="project" value="InterPro"/>
</dbReference>
<organism evidence="6 7">
    <name type="scientific">Taibaiella chishuiensis</name>
    <dbReference type="NCBI Taxonomy" id="1434707"/>
    <lineage>
        <taxon>Bacteria</taxon>
        <taxon>Pseudomonadati</taxon>
        <taxon>Bacteroidota</taxon>
        <taxon>Chitinophagia</taxon>
        <taxon>Chitinophagales</taxon>
        <taxon>Chitinophagaceae</taxon>
        <taxon>Taibaiella</taxon>
    </lineage>
</organism>
<evidence type="ECO:0000256" key="2">
    <source>
        <dbReference type="ARBA" id="ARBA00022777"/>
    </source>
</evidence>
<keyword evidence="1" id="KW-0808">Transferase</keyword>
<dbReference type="InterPro" id="IPR050482">
    <property type="entry name" value="Sensor_HK_TwoCompSys"/>
</dbReference>
<dbReference type="InterPro" id="IPR003594">
    <property type="entry name" value="HATPase_dom"/>
</dbReference>